<sequence>MKALKMNDLLKNLINYDFYDWEDEDNNKYVLKIGMPNNLLSKINFHELYDSWGFEAIENEYASPSFSQKEWLKLEEEFFTWLEKAGPYLFPKGKVLVTPSLERNWLLYENSSPIWDETNEWIRQDYEKYYSNLLKAKIFEEPPSSKDDYRGAIIESYSEIKIVGKMAIKGVPLLFFSNENLVVHITEYLSLLIYFKNHNSLEQGKTKLMNLLNAQILED</sequence>
<proteinExistence type="predicted"/>
<dbReference type="EMBL" id="CP147404">
    <property type="protein sequence ID" value="WXB91760.1"/>
    <property type="molecule type" value="Genomic_DNA"/>
</dbReference>
<keyword evidence="2" id="KW-1185">Reference proteome</keyword>
<reference evidence="1 2" key="1">
    <citation type="submission" date="2024-02" db="EMBL/GenBank/DDBJ databases">
        <title>Seven novel Bacillus-like species.</title>
        <authorList>
            <person name="Liu G."/>
        </authorList>
    </citation>
    <scope>NUCLEOTIDE SEQUENCE [LARGE SCALE GENOMIC DNA]</scope>
    <source>
        <strain evidence="1 2">FJAT-52991</strain>
    </source>
</reference>
<evidence type="ECO:0000313" key="1">
    <source>
        <dbReference type="EMBL" id="WXB91760.1"/>
    </source>
</evidence>
<evidence type="ECO:0000313" key="2">
    <source>
        <dbReference type="Proteomes" id="UP001387364"/>
    </source>
</evidence>
<organism evidence="1 2">
    <name type="scientific">Bacillus kandeliae</name>
    <dbReference type="NCBI Taxonomy" id="3129297"/>
    <lineage>
        <taxon>Bacteria</taxon>
        <taxon>Bacillati</taxon>
        <taxon>Bacillota</taxon>
        <taxon>Bacilli</taxon>
        <taxon>Bacillales</taxon>
        <taxon>Bacillaceae</taxon>
        <taxon>Bacillus</taxon>
    </lineage>
</organism>
<dbReference type="RefSeq" id="WP_338749570.1">
    <property type="nucleotide sequence ID" value="NZ_CP147404.1"/>
</dbReference>
<accession>A0ABZ2N300</accession>
<gene>
    <name evidence="1" type="ORF">WDJ61_10810</name>
</gene>
<dbReference type="Proteomes" id="UP001387364">
    <property type="component" value="Chromosome"/>
</dbReference>
<name>A0ABZ2N300_9BACI</name>
<protein>
    <submittedName>
        <fullName evidence="1">Uncharacterized protein</fullName>
    </submittedName>
</protein>